<feature type="transmembrane region" description="Helical" evidence="1">
    <location>
        <begin position="47"/>
        <end position="67"/>
    </location>
</feature>
<sequence>MTSPPGAAVTVPALLLVLAVVDGAFAGFRAGTGRNARIHKHDHDLRAAGRGVAVSMAGLTVTAVMLLPQAAQRYGDLIEAGTRMLMVLTPYALIVALSLVAYRLLPMRQSTLMILVGLGPLTLVRPAVVVTAAVAAGFGSSDRLVWLAAATAAAGVLIVEPWVHRRWYREPL</sequence>
<keyword evidence="1" id="KW-0472">Membrane</keyword>
<dbReference type="EMBL" id="QTTT01000001">
    <property type="protein sequence ID" value="REE97031.1"/>
    <property type="molecule type" value="Genomic_DNA"/>
</dbReference>
<dbReference type="Proteomes" id="UP000256661">
    <property type="component" value="Unassembled WGS sequence"/>
</dbReference>
<accession>A0A3D9SZJ0</accession>
<evidence type="ECO:0000256" key="1">
    <source>
        <dbReference type="SAM" id="Phobius"/>
    </source>
</evidence>
<evidence type="ECO:0000313" key="3">
    <source>
        <dbReference type="Proteomes" id="UP000256661"/>
    </source>
</evidence>
<feature type="transmembrane region" description="Helical" evidence="1">
    <location>
        <begin position="87"/>
        <end position="105"/>
    </location>
</feature>
<feature type="transmembrane region" description="Helical" evidence="1">
    <location>
        <begin position="112"/>
        <end position="138"/>
    </location>
</feature>
<gene>
    <name evidence="2" type="ORF">DFJ69_2486</name>
</gene>
<reference evidence="2 3" key="1">
    <citation type="submission" date="2018-08" db="EMBL/GenBank/DDBJ databases">
        <title>Sequencing the genomes of 1000 actinobacteria strains.</title>
        <authorList>
            <person name="Klenk H.-P."/>
        </authorList>
    </citation>
    <scope>NUCLEOTIDE SEQUENCE [LARGE SCALE GENOMIC DNA]</scope>
    <source>
        <strain evidence="2 3">DSM 43927</strain>
    </source>
</reference>
<feature type="transmembrane region" description="Helical" evidence="1">
    <location>
        <begin position="6"/>
        <end position="26"/>
    </location>
</feature>
<dbReference type="RefSeq" id="WP_211328601.1">
    <property type="nucleotide sequence ID" value="NZ_QTTT01000001.1"/>
</dbReference>
<dbReference type="AlphaFoldDB" id="A0A3D9SZJ0"/>
<comment type="caution">
    <text evidence="2">The sequence shown here is derived from an EMBL/GenBank/DDBJ whole genome shotgun (WGS) entry which is preliminary data.</text>
</comment>
<keyword evidence="1" id="KW-1133">Transmembrane helix</keyword>
<name>A0A3D9SZJ0_9ACTN</name>
<organism evidence="2 3">
    <name type="scientific">Thermomonospora umbrina</name>
    <dbReference type="NCBI Taxonomy" id="111806"/>
    <lineage>
        <taxon>Bacteria</taxon>
        <taxon>Bacillati</taxon>
        <taxon>Actinomycetota</taxon>
        <taxon>Actinomycetes</taxon>
        <taxon>Streptosporangiales</taxon>
        <taxon>Thermomonosporaceae</taxon>
        <taxon>Thermomonospora</taxon>
    </lineage>
</organism>
<keyword evidence="3" id="KW-1185">Reference proteome</keyword>
<keyword evidence="1" id="KW-0812">Transmembrane</keyword>
<feature type="transmembrane region" description="Helical" evidence="1">
    <location>
        <begin position="144"/>
        <end position="163"/>
    </location>
</feature>
<evidence type="ECO:0000313" key="2">
    <source>
        <dbReference type="EMBL" id="REE97031.1"/>
    </source>
</evidence>
<protein>
    <submittedName>
        <fullName evidence="2">Uncharacterized protein</fullName>
    </submittedName>
</protein>
<proteinExistence type="predicted"/>